<evidence type="ECO:0000256" key="4">
    <source>
        <dbReference type="ARBA" id="ARBA00023040"/>
    </source>
</evidence>
<evidence type="ECO:0000259" key="10">
    <source>
        <dbReference type="PROSITE" id="PS50262"/>
    </source>
</evidence>
<feature type="transmembrane region" description="Helical" evidence="9">
    <location>
        <begin position="62"/>
        <end position="79"/>
    </location>
</feature>
<feature type="transmembrane region" description="Helical" evidence="9">
    <location>
        <begin position="99"/>
        <end position="120"/>
    </location>
</feature>
<dbReference type="OMA" id="PNDTHIY"/>
<dbReference type="PRINTS" id="PR00237">
    <property type="entry name" value="GPCRRHODOPSN"/>
</dbReference>
<evidence type="ECO:0000256" key="8">
    <source>
        <dbReference type="RuleBase" id="RU000688"/>
    </source>
</evidence>
<keyword evidence="3 9" id="KW-1133">Transmembrane helix</keyword>
<evidence type="ECO:0000313" key="11">
    <source>
        <dbReference type="EMBL" id="KOF71002.1"/>
    </source>
</evidence>
<dbReference type="GO" id="GO:0005886">
    <property type="term" value="C:plasma membrane"/>
    <property type="evidence" value="ECO:0007669"/>
    <property type="project" value="TreeGrafter"/>
</dbReference>
<organism evidence="11">
    <name type="scientific">Octopus bimaculoides</name>
    <name type="common">California two-spotted octopus</name>
    <dbReference type="NCBI Taxonomy" id="37653"/>
    <lineage>
        <taxon>Eukaryota</taxon>
        <taxon>Metazoa</taxon>
        <taxon>Spiralia</taxon>
        <taxon>Lophotrochozoa</taxon>
        <taxon>Mollusca</taxon>
        <taxon>Cephalopoda</taxon>
        <taxon>Coleoidea</taxon>
        <taxon>Octopodiformes</taxon>
        <taxon>Octopoda</taxon>
        <taxon>Incirrata</taxon>
        <taxon>Octopodidae</taxon>
        <taxon>Octopus</taxon>
    </lineage>
</organism>
<dbReference type="PANTHER" id="PTHR24243:SF224">
    <property type="entry name" value="G-PROTEIN COUPLED RECEPTOR 19-RELATED"/>
    <property type="match status" value="1"/>
</dbReference>
<name>A0A0L8G1V2_OCTBM</name>
<dbReference type="PROSITE" id="PS50262">
    <property type="entry name" value="G_PROTEIN_RECEP_F1_2"/>
    <property type="match status" value="1"/>
</dbReference>
<evidence type="ECO:0000256" key="7">
    <source>
        <dbReference type="ARBA" id="ARBA00023224"/>
    </source>
</evidence>
<evidence type="ECO:0000256" key="5">
    <source>
        <dbReference type="ARBA" id="ARBA00023136"/>
    </source>
</evidence>
<evidence type="ECO:0000256" key="9">
    <source>
        <dbReference type="SAM" id="Phobius"/>
    </source>
</evidence>
<keyword evidence="5 9" id="KW-0472">Membrane</keyword>
<feature type="domain" description="G-protein coupled receptors family 1 profile" evidence="10">
    <location>
        <begin position="42"/>
        <end position="311"/>
    </location>
</feature>
<dbReference type="Pfam" id="PF00001">
    <property type="entry name" value="7tm_1"/>
    <property type="match status" value="1"/>
</dbReference>
<evidence type="ECO:0000256" key="3">
    <source>
        <dbReference type="ARBA" id="ARBA00022989"/>
    </source>
</evidence>
<keyword evidence="7 8" id="KW-0807">Transducer</keyword>
<dbReference type="AlphaFoldDB" id="A0A0L8G1V2"/>
<reference evidence="11" key="1">
    <citation type="submission" date="2015-07" db="EMBL/GenBank/DDBJ databases">
        <title>MeaNS - Measles Nucleotide Surveillance Program.</title>
        <authorList>
            <person name="Tran T."/>
            <person name="Druce J."/>
        </authorList>
    </citation>
    <scope>NUCLEOTIDE SEQUENCE</scope>
    <source>
        <strain evidence="11">UCB-OBI-ISO-001</strain>
        <tissue evidence="11">Gonad</tissue>
    </source>
</reference>
<protein>
    <recommendedName>
        <fullName evidence="10">G-protein coupled receptors family 1 profile domain-containing protein</fullName>
    </recommendedName>
</protein>
<feature type="transmembrane region" description="Helical" evidence="9">
    <location>
        <begin position="30"/>
        <end position="50"/>
    </location>
</feature>
<dbReference type="EMBL" id="KQ424439">
    <property type="protein sequence ID" value="KOF71002.1"/>
    <property type="molecule type" value="Genomic_DNA"/>
</dbReference>
<dbReference type="OrthoDB" id="6082926at2759"/>
<comment type="similarity">
    <text evidence="8">Belongs to the G-protein coupled receptor 1 family.</text>
</comment>
<gene>
    <name evidence="11" type="ORF">OCBIM_22001825mg</name>
</gene>
<evidence type="ECO:0000256" key="1">
    <source>
        <dbReference type="ARBA" id="ARBA00004141"/>
    </source>
</evidence>
<dbReference type="SUPFAM" id="SSF81321">
    <property type="entry name" value="Family A G protein-coupled receptor-like"/>
    <property type="match status" value="1"/>
</dbReference>
<keyword evidence="6 8" id="KW-0675">Receptor</keyword>
<dbReference type="PROSITE" id="PS00237">
    <property type="entry name" value="G_PROTEIN_RECEP_F1_1"/>
    <property type="match status" value="1"/>
</dbReference>
<keyword evidence="2 8" id="KW-0812">Transmembrane</keyword>
<feature type="transmembrane region" description="Helical" evidence="9">
    <location>
        <begin position="295"/>
        <end position="314"/>
    </location>
</feature>
<keyword evidence="4 8" id="KW-0297">G-protein coupled receptor</keyword>
<dbReference type="InterPro" id="IPR000276">
    <property type="entry name" value="GPCR_Rhodpsn"/>
</dbReference>
<dbReference type="Gene3D" id="1.20.1070.10">
    <property type="entry name" value="Rhodopsin 7-helix transmembrane proteins"/>
    <property type="match status" value="1"/>
</dbReference>
<sequence length="365" mass="41278">MILLHPNDTHIYTLEELNAKKARFAVPSTITMSFLMIFGIVGNSLVIYVYSRKFKSTSTNSFILALSTFDLLNCLVGMPTEIADDQLPLMFNWELGCKILRFTSFFSTGASTLTLVIIAMDRYQRVCLGKEQIRSGWAKMMIVLTVTMSAVLVSPIIELAGIDTESTDVPYINGTDCAIRDKYKTSKWPLIYFMYLAVIIIVCLIILVVAYTMIGLAVRTRLGRQNLDGRTVVRTMADLNREKDRKVKSEKTTKTFFMVTVLFIVSFMPCLVIQISRALAGFKPHSPMMEIIFNLGLRSYFLGNSLNPFIYGYCNSKFREAIVLVIGRMQEKLMEEPRTKAHVYSLSAGQVHKPISMSITDSVYE</sequence>
<dbReference type="SMART" id="SM01381">
    <property type="entry name" value="7TM_GPCR_Srsx"/>
    <property type="match status" value="1"/>
</dbReference>
<dbReference type="InterPro" id="IPR017452">
    <property type="entry name" value="GPCR_Rhodpsn_7TM"/>
</dbReference>
<feature type="transmembrane region" description="Helical" evidence="9">
    <location>
        <begin position="141"/>
        <end position="162"/>
    </location>
</feature>
<feature type="transmembrane region" description="Helical" evidence="9">
    <location>
        <begin position="255"/>
        <end position="275"/>
    </location>
</feature>
<dbReference type="PANTHER" id="PTHR24243">
    <property type="entry name" value="G-PROTEIN COUPLED RECEPTOR"/>
    <property type="match status" value="1"/>
</dbReference>
<evidence type="ECO:0000256" key="6">
    <source>
        <dbReference type="ARBA" id="ARBA00023170"/>
    </source>
</evidence>
<dbReference type="GO" id="GO:0004930">
    <property type="term" value="F:G protein-coupled receptor activity"/>
    <property type="evidence" value="ECO:0007669"/>
    <property type="project" value="UniProtKB-KW"/>
</dbReference>
<dbReference type="STRING" id="37653.A0A0L8G1V2"/>
<proteinExistence type="inferred from homology"/>
<feature type="transmembrane region" description="Helical" evidence="9">
    <location>
        <begin position="190"/>
        <end position="214"/>
    </location>
</feature>
<comment type="subcellular location">
    <subcellularLocation>
        <location evidence="1">Membrane</location>
        <topology evidence="1">Multi-pass membrane protein</topology>
    </subcellularLocation>
</comment>
<dbReference type="KEGG" id="obi:106879682"/>
<dbReference type="CDD" id="cd00637">
    <property type="entry name" value="7tm_classA_rhodopsin-like"/>
    <property type="match status" value="1"/>
</dbReference>
<evidence type="ECO:0000256" key="2">
    <source>
        <dbReference type="ARBA" id="ARBA00022692"/>
    </source>
</evidence>
<accession>A0A0L8G1V2</accession>